<evidence type="ECO:0000313" key="2">
    <source>
        <dbReference type="Proteomes" id="UP000242381"/>
    </source>
</evidence>
<organism evidence="1 2">
    <name type="scientific">Rhizopus microsporus</name>
    <dbReference type="NCBI Taxonomy" id="58291"/>
    <lineage>
        <taxon>Eukaryota</taxon>
        <taxon>Fungi</taxon>
        <taxon>Fungi incertae sedis</taxon>
        <taxon>Mucoromycota</taxon>
        <taxon>Mucoromycotina</taxon>
        <taxon>Mucoromycetes</taxon>
        <taxon>Mucorales</taxon>
        <taxon>Mucorineae</taxon>
        <taxon>Rhizopodaceae</taxon>
        <taxon>Rhizopus</taxon>
    </lineage>
</organism>
<name>A0A1X0RV89_RHIZD</name>
<protein>
    <submittedName>
        <fullName evidence="1">Uncharacterized protein</fullName>
    </submittedName>
</protein>
<dbReference type="EMBL" id="KV921401">
    <property type="protein sequence ID" value="ORE15983.1"/>
    <property type="molecule type" value="Genomic_DNA"/>
</dbReference>
<sequence length="86" mass="9949">MHYRLCLSPSVQSPLLLLFNKLPTGPQISARNVESLRFHWLVICSTLSEIDQFQHSCLPQESFNTYEDVVDSTLNPGHYYSFLEVF</sequence>
<accession>A0A1X0RV89</accession>
<reference evidence="1 2" key="1">
    <citation type="journal article" date="2016" name="Proc. Natl. Acad. Sci. U.S.A.">
        <title>Lipid metabolic changes in an early divergent fungus govern the establishment of a mutualistic symbiosis with endobacteria.</title>
        <authorList>
            <person name="Lastovetsky O.A."/>
            <person name="Gaspar M.L."/>
            <person name="Mondo S.J."/>
            <person name="LaButti K.M."/>
            <person name="Sandor L."/>
            <person name="Grigoriev I.V."/>
            <person name="Henry S.A."/>
            <person name="Pawlowska T.E."/>
        </authorList>
    </citation>
    <scope>NUCLEOTIDE SEQUENCE [LARGE SCALE GENOMIC DNA]</scope>
    <source>
        <strain evidence="1 2">ATCC 11559</strain>
    </source>
</reference>
<gene>
    <name evidence="1" type="ORF">BCV71DRAFT_24630</name>
</gene>
<evidence type="ECO:0000313" key="1">
    <source>
        <dbReference type="EMBL" id="ORE15983.1"/>
    </source>
</evidence>
<dbReference type="AlphaFoldDB" id="A0A1X0RV89"/>
<dbReference type="Proteomes" id="UP000242381">
    <property type="component" value="Unassembled WGS sequence"/>
</dbReference>
<proteinExistence type="predicted"/>